<feature type="compositionally biased region" description="Acidic residues" evidence="1">
    <location>
        <begin position="137"/>
        <end position="147"/>
    </location>
</feature>
<dbReference type="KEGG" id="mmx:MmarC6_0091"/>
<evidence type="ECO:0000256" key="2">
    <source>
        <dbReference type="SAM" id="Phobius"/>
    </source>
</evidence>
<proteinExistence type="predicted"/>
<feature type="compositionally biased region" description="Polar residues" evidence="1">
    <location>
        <begin position="83"/>
        <end position="96"/>
    </location>
</feature>
<dbReference type="STRING" id="444158.MmarC6_0091"/>
<accession>A9A7G7</accession>
<dbReference type="HOGENOM" id="CLU_1763890_0_0_2"/>
<evidence type="ECO:0000256" key="1">
    <source>
        <dbReference type="SAM" id="MobiDB-lite"/>
    </source>
</evidence>
<feature type="region of interest" description="Disordered" evidence="1">
    <location>
        <begin position="77"/>
        <end position="147"/>
    </location>
</feature>
<keyword evidence="2" id="KW-0472">Membrane</keyword>
<organism evidence="3">
    <name type="scientific">Methanococcus maripaludis (strain C6 / ATCC BAA-1332)</name>
    <dbReference type="NCBI Taxonomy" id="444158"/>
    <lineage>
        <taxon>Archaea</taxon>
        <taxon>Methanobacteriati</taxon>
        <taxon>Methanobacteriota</taxon>
        <taxon>Methanomada group</taxon>
        <taxon>Methanococci</taxon>
        <taxon>Methanococcales</taxon>
        <taxon>Methanococcaceae</taxon>
        <taxon>Methanococcus</taxon>
    </lineage>
</organism>
<keyword evidence="2" id="KW-1133">Transmembrane helix</keyword>
<dbReference type="AlphaFoldDB" id="A9A7G7"/>
<sequence length="147" mass="15510">MNINPNEFQMQYLVIFGLVSVLLLLAKEFTAFFLVIVGFAAAAVVFHRTTFHGVSFLNYRLSKDGVTMVHYNSIKSIKGFGAGNNSQKSPSTSGGPTLNIGKTACSGASSQGTTDKTPVSTGPSKSAANLFTTLSDSTDDTDDTKGD</sequence>
<reference evidence="3" key="1">
    <citation type="submission" date="2007-10" db="EMBL/GenBank/DDBJ databases">
        <title>Complete sequence of Methanococcus maripaludis C6.</title>
        <authorList>
            <consortium name="US DOE Joint Genome Institute"/>
            <person name="Copeland A."/>
            <person name="Lucas S."/>
            <person name="Lapidus A."/>
            <person name="Barry K."/>
            <person name="Glavina del Rio T."/>
            <person name="Dalin E."/>
            <person name="Tice H."/>
            <person name="Pitluck S."/>
            <person name="Clum A."/>
            <person name="Schmutz J."/>
            <person name="Larimer F."/>
            <person name="Land M."/>
            <person name="Hauser L."/>
            <person name="Kyrpides N."/>
            <person name="Mikhailova N."/>
            <person name="Sieprawska-Lupa M."/>
            <person name="Whitman W.B."/>
            <person name="Richardson P."/>
        </authorList>
    </citation>
    <scope>NUCLEOTIDE SEQUENCE [LARGE SCALE GENOMIC DNA]</scope>
    <source>
        <strain evidence="3">C6</strain>
    </source>
</reference>
<evidence type="ECO:0000313" key="3">
    <source>
        <dbReference type="EMBL" id="ABX00915.1"/>
    </source>
</evidence>
<protein>
    <submittedName>
        <fullName evidence="3">Uncharacterized protein</fullName>
    </submittedName>
</protein>
<dbReference type="EMBL" id="CP000867">
    <property type="protein sequence ID" value="ABX00915.1"/>
    <property type="molecule type" value="Genomic_DNA"/>
</dbReference>
<feature type="transmembrane region" description="Helical" evidence="2">
    <location>
        <begin position="12"/>
        <end position="45"/>
    </location>
</feature>
<keyword evidence="2" id="KW-0812">Transmembrane</keyword>
<feature type="compositionally biased region" description="Polar residues" evidence="1">
    <location>
        <begin position="106"/>
        <end position="131"/>
    </location>
</feature>
<gene>
    <name evidence="3" type="ordered locus">MmarC6_0091</name>
</gene>
<name>A9A7G7_METM6</name>